<proteinExistence type="inferred from homology"/>
<feature type="domain" description="BHLH" evidence="4">
    <location>
        <begin position="8"/>
        <end position="61"/>
    </location>
</feature>
<evidence type="ECO:0000256" key="1">
    <source>
        <dbReference type="ARBA" id="ARBA00005510"/>
    </source>
</evidence>
<dbReference type="OrthoDB" id="1870484at2759"/>
<dbReference type="InterPro" id="IPR015660">
    <property type="entry name" value="MASH1/Ascl1a-like"/>
</dbReference>
<reference evidence="5" key="1">
    <citation type="submission" date="2017-07" db="EMBL/GenBank/DDBJ databases">
        <title>Taro Niue Genome Assembly and Annotation.</title>
        <authorList>
            <person name="Atibalentja N."/>
            <person name="Keating K."/>
            <person name="Fields C.J."/>
        </authorList>
    </citation>
    <scope>NUCLEOTIDE SEQUENCE</scope>
    <source>
        <strain evidence="5">Niue_2</strain>
        <tissue evidence="5">Leaf</tissue>
    </source>
</reference>
<dbReference type="Gene3D" id="4.10.280.10">
    <property type="entry name" value="Helix-loop-helix DNA-binding domain"/>
    <property type="match status" value="1"/>
</dbReference>
<dbReference type="CDD" id="cd04873">
    <property type="entry name" value="ACT_UUR-ACR-like"/>
    <property type="match status" value="1"/>
</dbReference>
<dbReference type="SUPFAM" id="SSF47459">
    <property type="entry name" value="HLH, helix-loop-helix DNA-binding domain"/>
    <property type="match status" value="1"/>
</dbReference>
<name>A0A843V6Z7_COLES</name>
<dbReference type="AlphaFoldDB" id="A0A843V6Z7"/>
<comment type="similarity">
    <text evidence="1">Belongs to the bHLH protein family.</text>
</comment>
<organism evidence="5 6">
    <name type="scientific">Colocasia esculenta</name>
    <name type="common">Wild taro</name>
    <name type="synonym">Arum esculentum</name>
    <dbReference type="NCBI Taxonomy" id="4460"/>
    <lineage>
        <taxon>Eukaryota</taxon>
        <taxon>Viridiplantae</taxon>
        <taxon>Streptophyta</taxon>
        <taxon>Embryophyta</taxon>
        <taxon>Tracheophyta</taxon>
        <taxon>Spermatophyta</taxon>
        <taxon>Magnoliopsida</taxon>
        <taxon>Liliopsida</taxon>
        <taxon>Araceae</taxon>
        <taxon>Aroideae</taxon>
        <taxon>Colocasieae</taxon>
        <taxon>Colocasia</taxon>
    </lineage>
</organism>
<protein>
    <recommendedName>
        <fullName evidence="4">BHLH domain-containing protein</fullName>
    </recommendedName>
</protein>
<dbReference type="Pfam" id="PF00010">
    <property type="entry name" value="HLH"/>
    <property type="match status" value="1"/>
</dbReference>
<evidence type="ECO:0000313" key="6">
    <source>
        <dbReference type="Proteomes" id="UP000652761"/>
    </source>
</evidence>
<evidence type="ECO:0000256" key="3">
    <source>
        <dbReference type="ARBA" id="ARBA00023163"/>
    </source>
</evidence>
<dbReference type="PANTHER" id="PTHR13935:SF46">
    <property type="entry name" value="TRANSCRIPTION FACTOR BHLH167-RELATED"/>
    <property type="match status" value="1"/>
</dbReference>
<dbReference type="GO" id="GO:0090575">
    <property type="term" value="C:RNA polymerase II transcription regulator complex"/>
    <property type="evidence" value="ECO:0007669"/>
    <property type="project" value="TreeGrafter"/>
</dbReference>
<dbReference type="PROSITE" id="PS50888">
    <property type="entry name" value="BHLH"/>
    <property type="match status" value="1"/>
</dbReference>
<dbReference type="EMBL" id="NMUH01001059">
    <property type="protein sequence ID" value="MQL88463.1"/>
    <property type="molecule type" value="Genomic_DNA"/>
</dbReference>
<dbReference type="GO" id="GO:0000981">
    <property type="term" value="F:DNA-binding transcription factor activity, RNA polymerase II-specific"/>
    <property type="evidence" value="ECO:0007669"/>
    <property type="project" value="TreeGrafter"/>
</dbReference>
<keyword evidence="3" id="KW-0804">Transcription</keyword>
<keyword evidence="6" id="KW-1185">Reference proteome</keyword>
<dbReference type="SMR" id="A0A843V6Z7"/>
<comment type="caution">
    <text evidence="5">The sequence shown here is derived from an EMBL/GenBank/DDBJ whole genome shotgun (WGS) entry which is preliminary data.</text>
</comment>
<accession>A0A843V6Z7</accession>
<sequence length="186" mass="20413">MKKSCEGGPKVERKTVEKNRRIHMKSLCFKLSSLIPKGIISKDALTQQDHLDQAAAYIKTLRERIDSLKQKKELAGMVGDAEGISDGGSRAAPAGGVVVGFGLPVVEIRDLESTLEVVLICGLDKRFLFYEVIGVLEEEGAEVVNASFSTVGDKIFYTIHSQVSCPRIGMEASRVSERLKKLVYEL</sequence>
<dbReference type="InterPro" id="IPR036638">
    <property type="entry name" value="HLH_DNA-bd_sf"/>
</dbReference>
<dbReference type="GO" id="GO:0046983">
    <property type="term" value="F:protein dimerization activity"/>
    <property type="evidence" value="ECO:0007669"/>
    <property type="project" value="InterPro"/>
</dbReference>
<evidence type="ECO:0000256" key="2">
    <source>
        <dbReference type="ARBA" id="ARBA00023015"/>
    </source>
</evidence>
<gene>
    <name evidence="5" type="ORF">Taro_021023</name>
</gene>
<dbReference type="GO" id="GO:0000977">
    <property type="term" value="F:RNA polymerase II transcription regulatory region sequence-specific DNA binding"/>
    <property type="evidence" value="ECO:0007669"/>
    <property type="project" value="TreeGrafter"/>
</dbReference>
<dbReference type="InterPro" id="IPR011598">
    <property type="entry name" value="bHLH_dom"/>
</dbReference>
<dbReference type="Proteomes" id="UP000652761">
    <property type="component" value="Unassembled WGS sequence"/>
</dbReference>
<dbReference type="PANTHER" id="PTHR13935">
    <property type="entry name" value="ACHAETE-SCUTE TRANSCRIPTION FACTOR-RELATED"/>
    <property type="match status" value="1"/>
</dbReference>
<evidence type="ECO:0000259" key="4">
    <source>
        <dbReference type="PROSITE" id="PS50888"/>
    </source>
</evidence>
<keyword evidence="2" id="KW-0805">Transcription regulation</keyword>
<evidence type="ECO:0000313" key="5">
    <source>
        <dbReference type="EMBL" id="MQL88463.1"/>
    </source>
</evidence>